<gene>
    <name evidence="1" type="ORF">BO87DRAFT_285794</name>
</gene>
<proteinExistence type="predicted"/>
<organism evidence="1 2">
    <name type="scientific">Aspergillus neoniger (strain CBS 115656)</name>
    <dbReference type="NCBI Taxonomy" id="1448310"/>
    <lineage>
        <taxon>Eukaryota</taxon>
        <taxon>Fungi</taxon>
        <taxon>Dikarya</taxon>
        <taxon>Ascomycota</taxon>
        <taxon>Pezizomycotina</taxon>
        <taxon>Eurotiomycetes</taxon>
        <taxon>Eurotiomycetidae</taxon>
        <taxon>Eurotiales</taxon>
        <taxon>Aspergillaceae</taxon>
        <taxon>Aspergillus</taxon>
        <taxon>Aspergillus subgen. Circumdati</taxon>
    </lineage>
</organism>
<feature type="non-terminal residue" evidence="1">
    <location>
        <position position="1"/>
    </location>
</feature>
<reference evidence="1" key="1">
    <citation type="submission" date="2016-12" db="EMBL/GenBank/DDBJ databases">
        <title>The genomes of Aspergillus section Nigri reveals drivers in fungal speciation.</title>
        <authorList>
            <consortium name="DOE Joint Genome Institute"/>
            <person name="Vesth T.C."/>
            <person name="Nybo J."/>
            <person name="Theobald S."/>
            <person name="Brandl J."/>
            <person name="Frisvad J.C."/>
            <person name="Nielsen K.F."/>
            <person name="Lyhne E.K."/>
            <person name="Kogle M.E."/>
            <person name="Kuo A."/>
            <person name="Riley R."/>
            <person name="Clum A."/>
            <person name="Nolan M."/>
            <person name="Lipzen A."/>
            <person name="Salamov A."/>
            <person name="Henrissat B."/>
            <person name="Wiebenga A."/>
            <person name="De Vries R.P."/>
            <person name="Grigoriev I.V."/>
            <person name="Mortensen U.H."/>
            <person name="Andersen M.R."/>
            <person name="Baker S.E."/>
        </authorList>
    </citation>
    <scope>NUCLEOTIDE SEQUENCE [LARGE SCALE GENOMIC DNA]</scope>
    <source>
        <strain evidence="1">CBS 115656</strain>
    </source>
</reference>
<name>A0A318Y4X8_ASPNB</name>
<dbReference type="GeneID" id="37121398"/>
<protein>
    <submittedName>
        <fullName evidence="1">Uncharacterized protein</fullName>
    </submittedName>
</protein>
<evidence type="ECO:0000313" key="2">
    <source>
        <dbReference type="Proteomes" id="UP000247647"/>
    </source>
</evidence>
<evidence type="ECO:0000313" key="1">
    <source>
        <dbReference type="EMBL" id="PYH28879.1"/>
    </source>
</evidence>
<sequence length="83" mass="8889">EENASQRSGIPGAITTAVLLRRDPGRMFVGTIEVKAEMGRVDPVVFNPALPPTTKVYDAQHLDAVDLDDIPAVVLHTSLPVAQ</sequence>
<dbReference type="EMBL" id="KZ821501">
    <property type="protein sequence ID" value="PYH28879.1"/>
    <property type="molecule type" value="Genomic_DNA"/>
</dbReference>
<accession>A0A318Y4X8</accession>
<dbReference type="Proteomes" id="UP000247647">
    <property type="component" value="Unassembled WGS sequence"/>
</dbReference>
<dbReference type="AlphaFoldDB" id="A0A318Y4X8"/>
<feature type="non-terminal residue" evidence="1">
    <location>
        <position position="83"/>
    </location>
</feature>
<dbReference type="RefSeq" id="XP_025474357.1">
    <property type="nucleotide sequence ID" value="XM_025618942.1"/>
</dbReference>
<keyword evidence="2" id="KW-1185">Reference proteome</keyword>
<dbReference type="OrthoDB" id="5030973at2759"/>